<dbReference type="Pfam" id="PF13378">
    <property type="entry name" value="MR_MLE_C"/>
    <property type="match status" value="1"/>
</dbReference>
<dbReference type="Pfam" id="PF02746">
    <property type="entry name" value="MR_MLE_N"/>
    <property type="match status" value="1"/>
</dbReference>
<dbReference type="InterPro" id="IPR046945">
    <property type="entry name" value="RHMD-like"/>
</dbReference>
<dbReference type="Gene3D" id="3.20.20.120">
    <property type="entry name" value="Enolase-like C-terminal domain"/>
    <property type="match status" value="1"/>
</dbReference>
<dbReference type="SMART" id="SM00922">
    <property type="entry name" value="MR_MLE"/>
    <property type="match status" value="1"/>
</dbReference>
<comment type="caution">
    <text evidence="5">The sequence shown here is derived from an EMBL/GenBank/DDBJ whole genome shotgun (WGS) entry which is preliminary data.</text>
</comment>
<evidence type="ECO:0000256" key="3">
    <source>
        <dbReference type="ARBA" id="ARBA00022842"/>
    </source>
</evidence>
<dbReference type="SUPFAM" id="SSF51604">
    <property type="entry name" value="Enolase C-terminal domain-like"/>
    <property type="match status" value="1"/>
</dbReference>
<proteinExistence type="predicted"/>
<dbReference type="InterPro" id="IPR029017">
    <property type="entry name" value="Enolase-like_N"/>
</dbReference>
<dbReference type="InterPro" id="IPR013342">
    <property type="entry name" value="Mandelate_racemase_C"/>
</dbReference>
<organism evidence="5 6">
    <name type="scientific">Roseococcus pinisoli</name>
    <dbReference type="NCBI Taxonomy" id="2835040"/>
    <lineage>
        <taxon>Bacteria</taxon>
        <taxon>Pseudomonadati</taxon>
        <taxon>Pseudomonadota</taxon>
        <taxon>Alphaproteobacteria</taxon>
        <taxon>Acetobacterales</taxon>
        <taxon>Roseomonadaceae</taxon>
        <taxon>Roseococcus</taxon>
    </lineage>
</organism>
<evidence type="ECO:0000313" key="6">
    <source>
        <dbReference type="Proteomes" id="UP000766336"/>
    </source>
</evidence>
<dbReference type="PANTHER" id="PTHR13794">
    <property type="entry name" value="ENOLASE SUPERFAMILY, MANDELATE RACEMASE"/>
    <property type="match status" value="1"/>
</dbReference>
<keyword evidence="6" id="KW-1185">Reference proteome</keyword>
<dbReference type="PANTHER" id="PTHR13794:SF58">
    <property type="entry name" value="MITOCHONDRIAL ENOLASE SUPERFAMILY MEMBER 1"/>
    <property type="match status" value="1"/>
</dbReference>
<dbReference type="CDD" id="cd03316">
    <property type="entry name" value="MR_like"/>
    <property type="match status" value="1"/>
</dbReference>
<name>A0ABS5QFI2_9PROT</name>
<dbReference type="InterPro" id="IPR036849">
    <property type="entry name" value="Enolase-like_C_sf"/>
</dbReference>
<dbReference type="Proteomes" id="UP000766336">
    <property type="component" value="Unassembled WGS sequence"/>
</dbReference>
<sequence length="360" mass="38753">MKITKVESHIHRSSFTYGAGESGVGGNLHLRGMDTLLVRVETEDGRHGWGEGFGFNLVDTTKDALDRLLAPAAIGQDAEDIAGLGRMLSRRFHNFGRNGPVTFGISGIDIALWDLKAQRAGVPLHSLLGQADRRRVPAYASLLRYGVPEDVARNVREAVRRGYRQIKLHEVDLDCIRAARAAAPAEIPLMLDINCAWDTVEQALAFCRAVEGMNIRWVEEPTWPPEDFAATAAVRAAAQCGISAGENAGGPQDFWHLLEAKALDVAQPSVTKVGGVSAMLEVAALTKAAGVELVPHCPYFGPGLLASLHFLSACEQEQPIEIYFADIASPPYGEALDVKDGFIEVPTAPGLGLQPMLGSR</sequence>
<dbReference type="InterPro" id="IPR013341">
    <property type="entry name" value="Mandelate_racemase_N_dom"/>
</dbReference>
<keyword evidence="2" id="KW-0479">Metal-binding</keyword>
<gene>
    <name evidence="5" type="ORF">KHU32_12130</name>
</gene>
<dbReference type="RefSeq" id="WP_213670346.1">
    <property type="nucleotide sequence ID" value="NZ_JAHCDA010000002.1"/>
</dbReference>
<evidence type="ECO:0000256" key="2">
    <source>
        <dbReference type="ARBA" id="ARBA00022723"/>
    </source>
</evidence>
<evidence type="ECO:0000256" key="1">
    <source>
        <dbReference type="ARBA" id="ARBA00001946"/>
    </source>
</evidence>
<evidence type="ECO:0000259" key="4">
    <source>
        <dbReference type="SMART" id="SM00922"/>
    </source>
</evidence>
<dbReference type="InterPro" id="IPR029065">
    <property type="entry name" value="Enolase_C-like"/>
</dbReference>
<dbReference type="Gene3D" id="3.30.390.10">
    <property type="entry name" value="Enolase-like, N-terminal domain"/>
    <property type="match status" value="1"/>
</dbReference>
<protein>
    <submittedName>
        <fullName evidence="5">Mandelate racemase/muconate lactonizing enzyme family protein</fullName>
    </submittedName>
</protein>
<dbReference type="SFLD" id="SFLDS00001">
    <property type="entry name" value="Enolase"/>
    <property type="match status" value="1"/>
</dbReference>
<dbReference type="EMBL" id="JAHCDA010000002">
    <property type="protein sequence ID" value="MBS7811687.1"/>
    <property type="molecule type" value="Genomic_DNA"/>
</dbReference>
<comment type="cofactor">
    <cofactor evidence="1">
        <name>Mg(2+)</name>
        <dbReference type="ChEBI" id="CHEBI:18420"/>
    </cofactor>
</comment>
<reference evidence="5 6" key="1">
    <citation type="submission" date="2021-05" db="EMBL/GenBank/DDBJ databases">
        <title>Roseococcus sp. XZZS9, whole genome shotgun sequencing project.</title>
        <authorList>
            <person name="Zhao G."/>
            <person name="Shen L."/>
        </authorList>
    </citation>
    <scope>NUCLEOTIDE SEQUENCE [LARGE SCALE GENOMIC DNA]</scope>
    <source>
        <strain evidence="5 6">XZZS9</strain>
    </source>
</reference>
<feature type="domain" description="Mandelate racemase/muconate lactonizing enzyme C-terminal" evidence="4">
    <location>
        <begin position="148"/>
        <end position="241"/>
    </location>
</feature>
<evidence type="ECO:0000313" key="5">
    <source>
        <dbReference type="EMBL" id="MBS7811687.1"/>
    </source>
</evidence>
<keyword evidence="3" id="KW-0460">Magnesium</keyword>
<dbReference type="SUPFAM" id="SSF54826">
    <property type="entry name" value="Enolase N-terminal domain-like"/>
    <property type="match status" value="1"/>
</dbReference>
<accession>A0ABS5QFI2</accession>